<feature type="signal peptide" evidence="4">
    <location>
        <begin position="1"/>
        <end position="28"/>
    </location>
</feature>
<name>A0A1S2XJL2_CICAR</name>
<dbReference type="Gene3D" id="3.40.50.1820">
    <property type="entry name" value="alpha/beta hydrolase"/>
    <property type="match status" value="1"/>
</dbReference>
<evidence type="ECO:0000256" key="2">
    <source>
        <dbReference type="PIRNR" id="PIRNR000862"/>
    </source>
</evidence>
<feature type="active site" description="Charge relay system" evidence="3">
    <location>
        <position position="361"/>
    </location>
</feature>
<dbReference type="Pfam" id="PF04083">
    <property type="entry name" value="Abhydro_lipase"/>
    <property type="match status" value="1"/>
</dbReference>
<evidence type="ECO:0000256" key="3">
    <source>
        <dbReference type="PIRSR" id="PIRSR000862-1"/>
    </source>
</evidence>
<dbReference type="PANTHER" id="PTHR11005">
    <property type="entry name" value="LYSOSOMAL ACID LIPASE-RELATED"/>
    <property type="match status" value="1"/>
</dbReference>
<keyword evidence="2" id="KW-0443">Lipid metabolism</keyword>
<comment type="similarity">
    <text evidence="1 2">Belongs to the AB hydrolase superfamily. Lipase family.</text>
</comment>
<keyword evidence="2" id="KW-0442">Lipid degradation</keyword>
<protein>
    <recommendedName>
        <fullName evidence="2">Lipase</fullName>
    </recommendedName>
</protein>
<dbReference type="AlphaFoldDB" id="A0A1S2XJL2"/>
<dbReference type="PaxDb" id="3827-XP_004489603.1"/>
<evidence type="ECO:0000313" key="6">
    <source>
        <dbReference type="Proteomes" id="UP000087171"/>
    </source>
</evidence>
<evidence type="ECO:0000256" key="1">
    <source>
        <dbReference type="ARBA" id="ARBA00010701"/>
    </source>
</evidence>
<dbReference type="InterPro" id="IPR029058">
    <property type="entry name" value="AB_hydrolase_fold"/>
</dbReference>
<dbReference type="InterPro" id="IPR025483">
    <property type="entry name" value="Lipase_euk"/>
</dbReference>
<feature type="active site" description="Nucleophile" evidence="3">
    <location>
        <position position="191"/>
    </location>
</feature>
<dbReference type="InterPro" id="IPR006693">
    <property type="entry name" value="AB_hydrolase_lipase"/>
</dbReference>
<dbReference type="PIRSF" id="PIRSF000862">
    <property type="entry name" value="Steryl_ester_lip"/>
    <property type="match status" value="1"/>
</dbReference>
<dbReference type="eggNOG" id="KOG2624">
    <property type="taxonomic scope" value="Eukaryota"/>
</dbReference>
<proteinExistence type="inferred from homology"/>
<keyword evidence="4" id="KW-0732">Signal</keyword>
<dbReference type="KEGG" id="cam:101503018"/>
<gene>
    <name evidence="7" type="primary">LOC101503018</name>
</gene>
<feature type="domain" description="Partial AB-hydrolase lipase" evidence="5">
    <location>
        <begin position="58"/>
        <end position="115"/>
    </location>
</feature>
<accession>A0A1S2XJL2</accession>
<keyword evidence="6" id="KW-1185">Reference proteome</keyword>
<feature type="active site" description="Charge relay system" evidence="3">
    <location>
        <position position="394"/>
    </location>
</feature>
<sequence length="419" mass="46905">MALLGSMNFAALTLCVLVLAAHNYQAQASSRVIFGKKNFKSFVNYNSSVNGLCATSVIIRGYKCQEFEVTTPDGYILSIQRIPEGRYGVGSNVTKKEPVLIQHGVLVDGTTWFLNNPEQNLPMILADEGFDVWISNTRGTQYSRKHTTLDSSSQEYWNWSWDELVTDEMPAIVDFVYNQSGQQKINYVGHSLGTLVALASFSKGILVDQLKSAVLLSPIAYLSHMTTELGVVAAKSMLGETLTLMHMAEFDPKGVPVVDFMKGICAQTGIDCNHLFSSITGENCCLDTSAFDLFMNFEPQSSSTKNLFHLAQTVRSGVLTKFDYERPDANFKHYRQVTPPIYNLSNIPNNLPIFMSYGGRDALSDVIDVNNLLEHFKYHDEDKLSLQFIDNYAHADFIMAVNANDLVYKNVTSFFKRQF</sequence>
<evidence type="ECO:0000256" key="4">
    <source>
        <dbReference type="SAM" id="SignalP"/>
    </source>
</evidence>
<dbReference type="OrthoDB" id="9974421at2759"/>
<dbReference type="GeneID" id="101503018"/>
<dbReference type="GO" id="GO:0016788">
    <property type="term" value="F:hydrolase activity, acting on ester bonds"/>
    <property type="evidence" value="ECO:0007669"/>
    <property type="project" value="InterPro"/>
</dbReference>
<reference evidence="6" key="1">
    <citation type="journal article" date="2013" name="Nat. Biotechnol.">
        <title>Draft genome sequence of chickpea (Cicer arietinum) provides a resource for trait improvement.</title>
        <authorList>
            <person name="Varshney R.K."/>
            <person name="Song C."/>
            <person name="Saxena R.K."/>
            <person name="Azam S."/>
            <person name="Yu S."/>
            <person name="Sharpe A.G."/>
            <person name="Cannon S."/>
            <person name="Baek J."/>
            <person name="Rosen B.D."/>
            <person name="Tar'an B."/>
            <person name="Millan T."/>
            <person name="Zhang X."/>
            <person name="Ramsay L.D."/>
            <person name="Iwata A."/>
            <person name="Wang Y."/>
            <person name="Nelson W."/>
            <person name="Farmer A.D."/>
            <person name="Gaur P.M."/>
            <person name="Soderlund C."/>
            <person name="Penmetsa R.V."/>
            <person name="Xu C."/>
            <person name="Bharti A.K."/>
            <person name="He W."/>
            <person name="Winter P."/>
            <person name="Zhao S."/>
            <person name="Hane J.K."/>
            <person name="Carrasquilla-Garcia N."/>
            <person name="Condie J.A."/>
            <person name="Upadhyaya H.D."/>
            <person name="Luo M.C."/>
            <person name="Thudi M."/>
            <person name="Gowda C.L."/>
            <person name="Singh N.P."/>
            <person name="Lichtenzveig J."/>
            <person name="Gali K.K."/>
            <person name="Rubio J."/>
            <person name="Nadarajan N."/>
            <person name="Dolezel J."/>
            <person name="Bansal K.C."/>
            <person name="Xu X."/>
            <person name="Edwards D."/>
            <person name="Zhang G."/>
            <person name="Kahl G."/>
            <person name="Gil J."/>
            <person name="Singh K.B."/>
            <person name="Datta S.K."/>
            <person name="Jackson S.A."/>
            <person name="Wang J."/>
            <person name="Cook D.R."/>
        </authorList>
    </citation>
    <scope>NUCLEOTIDE SEQUENCE [LARGE SCALE GENOMIC DNA]</scope>
    <source>
        <strain evidence="6">cv. CDC Frontier</strain>
    </source>
</reference>
<dbReference type="GO" id="GO:0016042">
    <property type="term" value="P:lipid catabolic process"/>
    <property type="evidence" value="ECO:0007669"/>
    <property type="project" value="UniProtKB-KW"/>
</dbReference>
<reference evidence="7" key="2">
    <citation type="submission" date="2025-08" db="UniProtKB">
        <authorList>
            <consortium name="RefSeq"/>
        </authorList>
    </citation>
    <scope>IDENTIFICATION</scope>
    <source>
        <tissue evidence="7">Etiolated seedlings</tissue>
    </source>
</reference>
<organism evidence="6 7">
    <name type="scientific">Cicer arietinum</name>
    <name type="common">Chickpea</name>
    <name type="synonym">Garbanzo</name>
    <dbReference type="NCBI Taxonomy" id="3827"/>
    <lineage>
        <taxon>Eukaryota</taxon>
        <taxon>Viridiplantae</taxon>
        <taxon>Streptophyta</taxon>
        <taxon>Embryophyta</taxon>
        <taxon>Tracheophyta</taxon>
        <taxon>Spermatophyta</taxon>
        <taxon>Magnoliopsida</taxon>
        <taxon>eudicotyledons</taxon>
        <taxon>Gunneridae</taxon>
        <taxon>Pentapetalae</taxon>
        <taxon>rosids</taxon>
        <taxon>fabids</taxon>
        <taxon>Fabales</taxon>
        <taxon>Fabaceae</taxon>
        <taxon>Papilionoideae</taxon>
        <taxon>50 kb inversion clade</taxon>
        <taxon>NPAAA clade</taxon>
        <taxon>Hologalegina</taxon>
        <taxon>IRL clade</taxon>
        <taxon>Cicereae</taxon>
        <taxon>Cicer</taxon>
    </lineage>
</organism>
<keyword evidence="2" id="KW-0378">Hydrolase</keyword>
<dbReference type="STRING" id="3827.A0A1S2XJL2"/>
<dbReference type="RefSeq" id="XP_004489603.1">
    <property type="nucleotide sequence ID" value="XM_004489546.3"/>
</dbReference>
<evidence type="ECO:0000259" key="5">
    <source>
        <dbReference type="Pfam" id="PF04083"/>
    </source>
</evidence>
<dbReference type="Proteomes" id="UP000087171">
    <property type="component" value="Chromosome Ca2"/>
</dbReference>
<dbReference type="FunFam" id="3.40.50.1820:FF:000126">
    <property type="entry name" value="Lipase"/>
    <property type="match status" value="1"/>
</dbReference>
<evidence type="ECO:0000313" key="7">
    <source>
        <dbReference type="RefSeq" id="XP_004489603.1"/>
    </source>
</evidence>
<dbReference type="SUPFAM" id="SSF53474">
    <property type="entry name" value="alpha/beta-Hydrolases"/>
    <property type="match status" value="1"/>
</dbReference>
<feature type="chain" id="PRO_5010240767" description="Lipase" evidence="4">
    <location>
        <begin position="29"/>
        <end position="419"/>
    </location>
</feature>